<sequence>MEIFKAIIDRPVGYVHHGTVYPINYGYIEHIIAGDGEEQDVYILSRLPEYNKPLQTFTDKLIAIITRKDDVENKWVLTTEKETFTQTEILQAVHFQEQYFDAQVDLVED</sequence>
<keyword evidence="3" id="KW-0479">Metal-binding</keyword>
<dbReference type="GO" id="GO:0000287">
    <property type="term" value="F:magnesium ion binding"/>
    <property type="evidence" value="ECO:0007669"/>
    <property type="project" value="InterPro"/>
</dbReference>
<evidence type="ECO:0000256" key="3">
    <source>
        <dbReference type="ARBA" id="ARBA00022723"/>
    </source>
</evidence>
<keyword evidence="4" id="KW-0378">Hydrolase</keyword>
<dbReference type="EC" id="3.6.1.1" evidence="2"/>
<dbReference type="SUPFAM" id="SSF50324">
    <property type="entry name" value="Inorganic pyrophosphatase"/>
    <property type="match status" value="1"/>
</dbReference>
<evidence type="ECO:0000256" key="1">
    <source>
        <dbReference type="ARBA" id="ARBA00001946"/>
    </source>
</evidence>
<accession>A0AA45KHD2</accession>
<keyword evidence="7" id="KW-1185">Reference proteome</keyword>
<dbReference type="RefSeq" id="WP_205872323.1">
    <property type="nucleotide sequence ID" value="NZ_CP070872.1"/>
</dbReference>
<gene>
    <name evidence="6" type="ORF">JW886_03550</name>
</gene>
<dbReference type="Pfam" id="PF00719">
    <property type="entry name" value="Pyrophosphatase"/>
    <property type="match status" value="1"/>
</dbReference>
<name>A0AA45KHD2_9LACT</name>
<protein>
    <recommendedName>
        <fullName evidence="2">inorganic diphosphatase</fullName>
        <ecNumber evidence="2">3.6.1.1</ecNumber>
    </recommendedName>
</protein>
<evidence type="ECO:0000256" key="4">
    <source>
        <dbReference type="ARBA" id="ARBA00022801"/>
    </source>
</evidence>
<evidence type="ECO:0000256" key="5">
    <source>
        <dbReference type="ARBA" id="ARBA00022842"/>
    </source>
</evidence>
<evidence type="ECO:0000256" key="2">
    <source>
        <dbReference type="ARBA" id="ARBA00012146"/>
    </source>
</evidence>
<dbReference type="Gene3D" id="3.90.80.10">
    <property type="entry name" value="Inorganic pyrophosphatase"/>
    <property type="match status" value="1"/>
</dbReference>
<dbReference type="GO" id="GO:0005737">
    <property type="term" value="C:cytoplasm"/>
    <property type="evidence" value="ECO:0007669"/>
    <property type="project" value="InterPro"/>
</dbReference>
<keyword evidence="5" id="KW-0460">Magnesium</keyword>
<dbReference type="InterPro" id="IPR036649">
    <property type="entry name" value="Pyrophosphatase_sf"/>
</dbReference>
<dbReference type="GO" id="GO:0004427">
    <property type="term" value="F:inorganic diphosphate phosphatase activity"/>
    <property type="evidence" value="ECO:0007669"/>
    <property type="project" value="UniProtKB-EC"/>
</dbReference>
<reference evidence="6 7" key="1">
    <citation type="submission" date="2021-02" db="EMBL/GenBank/DDBJ databases">
        <title>Complete genome sequence of Lactococcus lactis strain K_LL004.</title>
        <authorList>
            <person name="Kim H.B."/>
        </authorList>
    </citation>
    <scope>NUCLEOTIDE SEQUENCE [LARGE SCALE GENOMIC DNA]</scope>
    <source>
        <strain evidence="6 7">K_LL004</strain>
    </source>
</reference>
<proteinExistence type="predicted"/>
<dbReference type="Proteomes" id="UP000663608">
    <property type="component" value="Chromosome"/>
</dbReference>
<dbReference type="AlphaFoldDB" id="A0AA45KHD2"/>
<dbReference type="InterPro" id="IPR008162">
    <property type="entry name" value="Pyrophosphatase"/>
</dbReference>
<evidence type="ECO:0000313" key="7">
    <source>
        <dbReference type="Proteomes" id="UP000663608"/>
    </source>
</evidence>
<organism evidence="6 7">
    <name type="scientific">Lactococcus taiwanensis</name>
    <dbReference type="NCBI Taxonomy" id="1151742"/>
    <lineage>
        <taxon>Bacteria</taxon>
        <taxon>Bacillati</taxon>
        <taxon>Bacillota</taxon>
        <taxon>Bacilli</taxon>
        <taxon>Lactobacillales</taxon>
        <taxon>Streptococcaceae</taxon>
        <taxon>Lactococcus</taxon>
    </lineage>
</organism>
<dbReference type="GO" id="GO:0006796">
    <property type="term" value="P:phosphate-containing compound metabolic process"/>
    <property type="evidence" value="ECO:0007669"/>
    <property type="project" value="InterPro"/>
</dbReference>
<evidence type="ECO:0000313" key="6">
    <source>
        <dbReference type="EMBL" id="QSE77332.1"/>
    </source>
</evidence>
<dbReference type="EMBL" id="CP070872">
    <property type="protein sequence ID" value="QSE77332.1"/>
    <property type="molecule type" value="Genomic_DNA"/>
</dbReference>
<dbReference type="KEGG" id="lti:JW886_03550"/>
<comment type="cofactor">
    <cofactor evidence="1">
        <name>Mg(2+)</name>
        <dbReference type="ChEBI" id="CHEBI:18420"/>
    </cofactor>
</comment>